<dbReference type="AlphaFoldDB" id="A0AA41G616"/>
<comment type="caution">
    <text evidence="1">The sequence shown here is derived from an EMBL/GenBank/DDBJ whole genome shotgun (WGS) entry which is preliminary data.</text>
</comment>
<dbReference type="PIRSF" id="PIRSF019435">
    <property type="entry name" value="UCP019435"/>
    <property type="match status" value="1"/>
</dbReference>
<sequence>MLTKDLLRVSRAGGGYHLRFADDDAERLAARVLGVYQGHVGESRADLQAALADLEREADDFKLVRGFAKLVEREATFETRAPVDPERARRRVFEAAERVGVVSEAERDRAVADAADHFGTDASTLADALYADRESKQVLTAVDSRWGPAELRTQYDLSLAQTALFDATEVRVRSSDPKALVSAVKRLRLMYEIRRTDRGREVVVTGPDALFSNTRRYGTRFARLLRTVAAADEWDLVATIDDRGTERELTLSDADVSVPGVDPVTEVSYDSGVEADFAARFAALDLDWDLIREPEPLAAGEHVVIPDFAFEWRPGTDGGVRETFRDAGERAAGDGPDDPPFRVFFEIMGFWTPEYVAKKLDRLGDLEDVAMLVAVDESLGVGDAVEATDNRAIPYSGTVRVKDVRDALRPYEDRLVSESAAAIPDEVRPDAAVVSLADLAADYGVSEDALADAAFPDHERVGRTLVRPSVLDELADDIEAGMAYETAADRLADYGIADDSAALSRLGYRVAWEGLGGGTIQPRD</sequence>
<name>A0AA41G616_9EURY</name>
<dbReference type="RefSeq" id="WP_162411963.1">
    <property type="nucleotide sequence ID" value="NZ_JAHQXE010000001.1"/>
</dbReference>
<dbReference type="PANTHER" id="PTHR39640">
    <property type="entry name" value="VNG6129C"/>
    <property type="match status" value="1"/>
</dbReference>
<gene>
    <name evidence="1" type="ORF">KTS37_03055</name>
</gene>
<keyword evidence="2" id="KW-1185">Reference proteome</keyword>
<dbReference type="InterPro" id="IPR008508">
    <property type="entry name" value="Bax1"/>
</dbReference>
<dbReference type="Pfam" id="PF05626">
    <property type="entry name" value="DUF790"/>
    <property type="match status" value="2"/>
</dbReference>
<organism evidence="1 2">
    <name type="scientific">Haloarcula salina</name>
    <dbReference type="NCBI Taxonomy" id="1429914"/>
    <lineage>
        <taxon>Archaea</taxon>
        <taxon>Methanobacteriati</taxon>
        <taxon>Methanobacteriota</taxon>
        <taxon>Stenosarchaea group</taxon>
        <taxon>Halobacteria</taxon>
        <taxon>Halobacteriales</taxon>
        <taxon>Haloarculaceae</taxon>
        <taxon>Haloarcula</taxon>
    </lineage>
</organism>
<evidence type="ECO:0000313" key="2">
    <source>
        <dbReference type="Proteomes" id="UP001166304"/>
    </source>
</evidence>
<protein>
    <submittedName>
        <fullName evidence="1">DUF790 family protein</fullName>
    </submittedName>
</protein>
<proteinExistence type="predicted"/>
<accession>A0AA41G616</accession>
<dbReference type="PANTHER" id="PTHR39640:SF1">
    <property type="entry name" value="DUF790 FAMILY PROTEIN"/>
    <property type="match status" value="1"/>
</dbReference>
<dbReference type="EMBL" id="JAHQXE010000001">
    <property type="protein sequence ID" value="MBV0900757.1"/>
    <property type="molecule type" value="Genomic_DNA"/>
</dbReference>
<evidence type="ECO:0000313" key="1">
    <source>
        <dbReference type="EMBL" id="MBV0900757.1"/>
    </source>
</evidence>
<reference evidence="1" key="1">
    <citation type="submission" date="2021-06" db="EMBL/GenBank/DDBJ databases">
        <title>New haloarchaea isolates fom saline soil.</title>
        <authorList>
            <person name="Duran-Viseras A."/>
            <person name="Sanchez-Porro C.S."/>
            <person name="Ventosa A."/>
        </authorList>
    </citation>
    <scope>NUCLEOTIDE SEQUENCE</scope>
    <source>
        <strain evidence="1">JCM 18369</strain>
    </source>
</reference>
<dbReference type="Proteomes" id="UP001166304">
    <property type="component" value="Unassembled WGS sequence"/>
</dbReference>